<dbReference type="GO" id="GO:0003677">
    <property type="term" value="F:DNA binding"/>
    <property type="evidence" value="ECO:0007669"/>
    <property type="project" value="UniProtKB-KW"/>
</dbReference>
<dbReference type="EMBL" id="JAAOYO010000002">
    <property type="protein sequence ID" value="NII40649.1"/>
    <property type="molecule type" value="Genomic_DNA"/>
</dbReference>
<dbReference type="PROSITE" id="PS50995">
    <property type="entry name" value="HTH_MARR_2"/>
    <property type="match status" value="1"/>
</dbReference>
<dbReference type="InterPro" id="IPR000835">
    <property type="entry name" value="HTH_MarR-typ"/>
</dbReference>
<name>A0ABX0T6E2_9MICO</name>
<dbReference type="PANTHER" id="PTHR33164:SF43">
    <property type="entry name" value="HTH-TYPE TRANSCRIPTIONAL REPRESSOR YETL"/>
    <property type="match status" value="1"/>
</dbReference>
<protein>
    <submittedName>
        <fullName evidence="2">DNA-binding MarR family transcriptional regulator</fullName>
    </submittedName>
</protein>
<sequence length="149" mass="16506">MSDLDVIGALTRLEQASTALRNRLRDRTGVSGTDLSVLQYVWRAKTGDRSVRVKDLTSHLGLTGPAVTGIIDRLERQDLLRRVPNPEDGRSRFIELTPGQEQVFAAALDSTNEQLHELLSSFSERERRRLVRIVDRIAGALDGGVSPTS</sequence>
<evidence type="ECO:0000313" key="3">
    <source>
        <dbReference type="Proteomes" id="UP001318300"/>
    </source>
</evidence>
<reference evidence="2 3" key="1">
    <citation type="submission" date="2020-03" db="EMBL/GenBank/DDBJ databases">
        <title>Above-ground endophytic microbial communities from plants in different locations in the United States.</title>
        <authorList>
            <person name="Frank C."/>
        </authorList>
    </citation>
    <scope>NUCLEOTIDE SEQUENCE [LARGE SCALE GENOMIC DNA]</scope>
    <source>
        <strain evidence="2 3">WW7</strain>
    </source>
</reference>
<dbReference type="SUPFAM" id="SSF46785">
    <property type="entry name" value="Winged helix' DNA-binding domain"/>
    <property type="match status" value="1"/>
</dbReference>
<dbReference type="Proteomes" id="UP001318300">
    <property type="component" value="Unassembled WGS sequence"/>
</dbReference>
<dbReference type="InterPro" id="IPR036388">
    <property type="entry name" value="WH-like_DNA-bd_sf"/>
</dbReference>
<comment type="caution">
    <text evidence="2">The sequence shown here is derived from an EMBL/GenBank/DDBJ whole genome shotgun (WGS) entry which is preliminary data.</text>
</comment>
<evidence type="ECO:0000259" key="1">
    <source>
        <dbReference type="PROSITE" id="PS50995"/>
    </source>
</evidence>
<accession>A0ABX0T6E2</accession>
<dbReference type="InterPro" id="IPR036390">
    <property type="entry name" value="WH_DNA-bd_sf"/>
</dbReference>
<dbReference type="InterPro" id="IPR039422">
    <property type="entry name" value="MarR/SlyA-like"/>
</dbReference>
<evidence type="ECO:0000313" key="2">
    <source>
        <dbReference type="EMBL" id="NII40649.1"/>
    </source>
</evidence>
<keyword evidence="2" id="KW-0238">DNA-binding</keyword>
<proteinExistence type="predicted"/>
<dbReference type="SMART" id="SM00347">
    <property type="entry name" value="HTH_MARR"/>
    <property type="match status" value="1"/>
</dbReference>
<gene>
    <name evidence="2" type="ORF">E9228_001285</name>
</gene>
<feature type="domain" description="HTH marR-type" evidence="1">
    <location>
        <begin position="3"/>
        <end position="139"/>
    </location>
</feature>
<organism evidence="2 3">
    <name type="scientific">Curtobacterium salicis</name>
    <dbReference type="NCBI Taxonomy" id="1779862"/>
    <lineage>
        <taxon>Bacteria</taxon>
        <taxon>Bacillati</taxon>
        <taxon>Actinomycetota</taxon>
        <taxon>Actinomycetes</taxon>
        <taxon>Micrococcales</taxon>
        <taxon>Microbacteriaceae</taxon>
        <taxon>Curtobacterium</taxon>
    </lineage>
</organism>
<dbReference type="Pfam" id="PF12802">
    <property type="entry name" value="MarR_2"/>
    <property type="match status" value="1"/>
</dbReference>
<dbReference type="Gene3D" id="1.10.10.10">
    <property type="entry name" value="Winged helix-like DNA-binding domain superfamily/Winged helix DNA-binding domain"/>
    <property type="match status" value="1"/>
</dbReference>
<dbReference type="PANTHER" id="PTHR33164">
    <property type="entry name" value="TRANSCRIPTIONAL REGULATOR, MARR FAMILY"/>
    <property type="match status" value="1"/>
</dbReference>
<dbReference type="PRINTS" id="PR00598">
    <property type="entry name" value="HTHMARR"/>
</dbReference>
<dbReference type="RefSeq" id="WP_166779744.1">
    <property type="nucleotide sequence ID" value="NZ_JAAOYO010000002.1"/>
</dbReference>
<keyword evidence="3" id="KW-1185">Reference proteome</keyword>